<dbReference type="AlphaFoldDB" id="A0A6J6QMU0"/>
<dbReference type="Pfam" id="PF16317">
    <property type="entry name" value="Glyco_hydro_99"/>
    <property type="match status" value="1"/>
</dbReference>
<name>A0A6J6QMU0_9ZZZZ</name>
<evidence type="ECO:0000256" key="1">
    <source>
        <dbReference type="ARBA" id="ARBA00004323"/>
    </source>
</evidence>
<protein>
    <submittedName>
        <fullName evidence="8">Unannotated protein</fullName>
    </submittedName>
</protein>
<keyword evidence="4" id="KW-0735">Signal-anchor</keyword>
<keyword evidence="2" id="KW-0812">Transmembrane</keyword>
<keyword evidence="5" id="KW-1133">Transmembrane helix</keyword>
<evidence type="ECO:0000256" key="7">
    <source>
        <dbReference type="ARBA" id="ARBA00023136"/>
    </source>
</evidence>
<dbReference type="GO" id="GO:0004559">
    <property type="term" value="F:alpha-mannosidase activity"/>
    <property type="evidence" value="ECO:0007669"/>
    <property type="project" value="TreeGrafter"/>
</dbReference>
<dbReference type="PANTHER" id="PTHR13572:SF4">
    <property type="entry name" value="RE57134P"/>
    <property type="match status" value="1"/>
</dbReference>
<reference evidence="8" key="1">
    <citation type="submission" date="2020-05" db="EMBL/GenBank/DDBJ databases">
        <authorList>
            <person name="Chiriac C."/>
            <person name="Salcher M."/>
            <person name="Ghai R."/>
            <person name="Kavagutti S V."/>
        </authorList>
    </citation>
    <scope>NUCLEOTIDE SEQUENCE</scope>
</reference>
<evidence type="ECO:0000256" key="2">
    <source>
        <dbReference type="ARBA" id="ARBA00022692"/>
    </source>
</evidence>
<sequence length="338" mass="36303">MRRLVQALFIGVVLMATPTATASPGAVSRVASIFYYPWYGVPSVEGAWVHWGQNGHQPPDDIAAGYYPSRGPYSSSSADVVQNQLDQIRDAGIDEVSASWWGKGSPEDQRIPLIVSAATRDSVAVAVHIEPYPGRSVSSVVADIAYLRGYGIHTFYIYRAFDFAPADWAPALDTLHRQGVTVFAQTGLPGLAAAGHFDGIYTYDIVTYTGAVLARYCSEAHALRLVCAPSVGPGYEALRGAGDAKVKLRNQGKTYDSMWQAAIAAGADRITITSYNEWGEGTQIEPAAPGFTAGGTAYGSYDGSYGMRGAASAFAYLVRTSYWTSVYHGPSKSRRRGR</sequence>
<gene>
    <name evidence="8" type="ORF">UFOPK2399_01858</name>
</gene>
<dbReference type="GO" id="GO:0000139">
    <property type="term" value="C:Golgi membrane"/>
    <property type="evidence" value="ECO:0007669"/>
    <property type="project" value="UniProtKB-SubCell"/>
</dbReference>
<organism evidence="8">
    <name type="scientific">freshwater metagenome</name>
    <dbReference type="NCBI Taxonomy" id="449393"/>
    <lineage>
        <taxon>unclassified sequences</taxon>
        <taxon>metagenomes</taxon>
        <taxon>ecological metagenomes</taxon>
    </lineage>
</organism>
<comment type="subcellular location">
    <subcellularLocation>
        <location evidence="1">Golgi apparatus membrane</location>
        <topology evidence="1">Single-pass type II membrane protein</topology>
    </subcellularLocation>
</comment>
<proteinExistence type="predicted"/>
<evidence type="ECO:0000256" key="4">
    <source>
        <dbReference type="ARBA" id="ARBA00022968"/>
    </source>
</evidence>
<evidence type="ECO:0000256" key="6">
    <source>
        <dbReference type="ARBA" id="ARBA00023034"/>
    </source>
</evidence>
<evidence type="ECO:0000313" key="8">
    <source>
        <dbReference type="EMBL" id="CAB4708784.1"/>
    </source>
</evidence>
<keyword evidence="3" id="KW-0378">Hydrolase</keyword>
<accession>A0A6J6QMU0</accession>
<dbReference type="InterPro" id="IPR026071">
    <property type="entry name" value="Glyco_Hydrolase_99"/>
</dbReference>
<evidence type="ECO:0000256" key="3">
    <source>
        <dbReference type="ARBA" id="ARBA00022801"/>
    </source>
</evidence>
<evidence type="ECO:0000256" key="5">
    <source>
        <dbReference type="ARBA" id="ARBA00022989"/>
    </source>
</evidence>
<keyword evidence="7" id="KW-0472">Membrane</keyword>
<dbReference type="Gene3D" id="3.20.20.80">
    <property type="entry name" value="Glycosidases"/>
    <property type="match status" value="1"/>
</dbReference>
<dbReference type="PANTHER" id="PTHR13572">
    <property type="entry name" value="ENDO-ALPHA-1,2-MANNOSIDASE"/>
    <property type="match status" value="1"/>
</dbReference>
<dbReference type="EMBL" id="CAEZXP010000008">
    <property type="protein sequence ID" value="CAB4708784.1"/>
    <property type="molecule type" value="Genomic_DNA"/>
</dbReference>
<keyword evidence="6" id="KW-0333">Golgi apparatus</keyword>